<dbReference type="GO" id="GO:0009245">
    <property type="term" value="P:lipid A biosynthetic process"/>
    <property type="evidence" value="ECO:0007669"/>
    <property type="project" value="UniProtKB-KW"/>
</dbReference>
<sequence>MAKVSEIAGWVGAKAPAGEAEITRVSGIDGATANSLVFAMDQTMLVAALESKAGAILVSNKVELWELPADPRIVWVADPRYAFAVVAQRLAGKGFVAGVHPTAVLGEGVKIGQGTWVGPRVVLGGGVVIGNDCNVLAGVTIYPGTVIGDRVVVQAGAVLGATGFGYARSAETGEYVLFPQQGRLVVEDDVEIGANTTIDRGALGETRIGRGTKIDNLVHIGHNCLIGKNVVIAAQTGISGSSVVEDGAVLGGQVGIGEHATVGKGVILGGGAGVLSGKKMHGPGEVFWGRPARPLKEYLRDLARLKKR</sequence>
<dbReference type="NCBIfam" id="NF002060">
    <property type="entry name" value="PRK00892.1"/>
    <property type="match status" value="1"/>
</dbReference>
<feature type="domain" description="UDP-3-O-[3-hydroxymyristoyl] glucosamine N-acyltransferase non-repeat region" evidence="7">
    <location>
        <begin position="20"/>
        <end position="88"/>
    </location>
</feature>
<dbReference type="CDD" id="cd03352">
    <property type="entry name" value="LbH_LpxD"/>
    <property type="match status" value="1"/>
</dbReference>
<evidence type="ECO:0000259" key="7">
    <source>
        <dbReference type="Pfam" id="PF04613"/>
    </source>
</evidence>
<dbReference type="InterPro" id="IPR007691">
    <property type="entry name" value="LpxD"/>
</dbReference>
<evidence type="ECO:0000313" key="9">
    <source>
        <dbReference type="Proteomes" id="UP000269669"/>
    </source>
</evidence>
<dbReference type="Proteomes" id="UP000269669">
    <property type="component" value="Unassembled WGS sequence"/>
</dbReference>
<accession>A0A428MGF2</accession>
<keyword evidence="2" id="KW-0441">Lipid A biosynthesis</keyword>
<dbReference type="PANTHER" id="PTHR43378:SF2">
    <property type="entry name" value="UDP-3-O-ACYLGLUCOSAMINE N-ACYLTRANSFERASE 1, MITOCHONDRIAL-RELATED"/>
    <property type="match status" value="1"/>
</dbReference>
<dbReference type="AlphaFoldDB" id="A0A428MGF2"/>
<evidence type="ECO:0000256" key="4">
    <source>
        <dbReference type="ARBA" id="ARBA00022737"/>
    </source>
</evidence>
<reference evidence="8 9" key="1">
    <citation type="submission" date="2018-12" db="EMBL/GenBank/DDBJ databases">
        <title>Sequencing of bacterial isolates from soil warming experiment in Harvard Forest, Massachusetts, USA.</title>
        <authorList>
            <person name="Deangelis K."/>
        </authorList>
    </citation>
    <scope>NUCLEOTIDE SEQUENCE [LARGE SCALE GENOMIC DNA]</scope>
    <source>
        <strain evidence="8 9">EB153</strain>
    </source>
</reference>
<evidence type="ECO:0000256" key="5">
    <source>
        <dbReference type="ARBA" id="ARBA00023098"/>
    </source>
</evidence>
<keyword evidence="9" id="KW-1185">Reference proteome</keyword>
<dbReference type="InterPro" id="IPR001451">
    <property type="entry name" value="Hexapep"/>
</dbReference>
<keyword evidence="6 8" id="KW-0012">Acyltransferase</keyword>
<dbReference type="Pfam" id="PF00132">
    <property type="entry name" value="Hexapep"/>
    <property type="match status" value="2"/>
</dbReference>
<evidence type="ECO:0000256" key="3">
    <source>
        <dbReference type="ARBA" id="ARBA00022679"/>
    </source>
</evidence>
<dbReference type="Gene3D" id="2.160.10.10">
    <property type="entry name" value="Hexapeptide repeat proteins"/>
    <property type="match status" value="1"/>
</dbReference>
<proteinExistence type="predicted"/>
<keyword evidence="5" id="KW-0443">Lipid metabolism</keyword>
<dbReference type="RefSeq" id="WP_125484524.1">
    <property type="nucleotide sequence ID" value="NZ_RSDW01000001.1"/>
</dbReference>
<comment type="caution">
    <text evidence="8">The sequence shown here is derived from an EMBL/GenBank/DDBJ whole genome shotgun (WGS) entry which is preliminary data.</text>
</comment>
<gene>
    <name evidence="8" type="ORF">EDE15_1334</name>
</gene>
<dbReference type="Pfam" id="PF04613">
    <property type="entry name" value="LpxD"/>
    <property type="match status" value="1"/>
</dbReference>
<evidence type="ECO:0000256" key="2">
    <source>
        <dbReference type="ARBA" id="ARBA00022556"/>
    </source>
</evidence>
<evidence type="ECO:0000256" key="6">
    <source>
        <dbReference type="ARBA" id="ARBA00023315"/>
    </source>
</evidence>
<dbReference type="SUPFAM" id="SSF51161">
    <property type="entry name" value="Trimeric LpxA-like enzymes"/>
    <property type="match status" value="1"/>
</dbReference>
<evidence type="ECO:0000256" key="1">
    <source>
        <dbReference type="ARBA" id="ARBA00022516"/>
    </source>
</evidence>
<name>A0A428MGF2_9BACT</name>
<dbReference type="InterPro" id="IPR020573">
    <property type="entry name" value="UDP_GlcNAc_AcTrfase_non-rep"/>
</dbReference>
<keyword evidence="1" id="KW-0444">Lipid biosynthesis</keyword>
<dbReference type="Gene3D" id="3.40.1390.10">
    <property type="entry name" value="MurE/MurF, N-terminal domain"/>
    <property type="match status" value="1"/>
</dbReference>
<protein>
    <submittedName>
        <fullName evidence="8">UDP-3-O-[3-hydroxymyristoyl] glucosamine N-acyltransferase</fullName>
    </submittedName>
</protein>
<evidence type="ECO:0000313" key="8">
    <source>
        <dbReference type="EMBL" id="RSL15829.1"/>
    </source>
</evidence>
<keyword evidence="3 8" id="KW-0808">Transferase</keyword>
<dbReference type="OrthoDB" id="9784739at2"/>
<keyword evidence="4" id="KW-0677">Repeat</keyword>
<dbReference type="GO" id="GO:0016020">
    <property type="term" value="C:membrane"/>
    <property type="evidence" value="ECO:0007669"/>
    <property type="project" value="GOC"/>
</dbReference>
<dbReference type="GO" id="GO:0016410">
    <property type="term" value="F:N-acyltransferase activity"/>
    <property type="evidence" value="ECO:0007669"/>
    <property type="project" value="InterPro"/>
</dbReference>
<organism evidence="8 9">
    <name type="scientific">Edaphobacter aggregans</name>
    <dbReference type="NCBI Taxonomy" id="570835"/>
    <lineage>
        <taxon>Bacteria</taxon>
        <taxon>Pseudomonadati</taxon>
        <taxon>Acidobacteriota</taxon>
        <taxon>Terriglobia</taxon>
        <taxon>Terriglobales</taxon>
        <taxon>Acidobacteriaceae</taxon>
        <taxon>Edaphobacter</taxon>
    </lineage>
</organism>
<dbReference type="EMBL" id="RSDW01000001">
    <property type="protein sequence ID" value="RSL15829.1"/>
    <property type="molecule type" value="Genomic_DNA"/>
</dbReference>
<dbReference type="PANTHER" id="PTHR43378">
    <property type="entry name" value="UDP-3-O-ACYLGLUCOSAMINE N-ACYLTRANSFERASE"/>
    <property type="match status" value="1"/>
</dbReference>
<dbReference type="Pfam" id="PF14602">
    <property type="entry name" value="Hexapep_2"/>
    <property type="match status" value="1"/>
</dbReference>
<dbReference type="InterPro" id="IPR011004">
    <property type="entry name" value="Trimer_LpxA-like_sf"/>
</dbReference>
<dbReference type="NCBIfam" id="TIGR01853">
    <property type="entry name" value="lipid_A_lpxD"/>
    <property type="match status" value="1"/>
</dbReference>